<dbReference type="AlphaFoldDB" id="A0A4T0IGA6"/>
<dbReference type="InterPro" id="IPR054708">
    <property type="entry name" value="MTPAP-like_central"/>
</dbReference>
<dbReference type="Gene3D" id="3.30.460.10">
    <property type="entry name" value="Beta Polymerase, domain 2"/>
    <property type="match status" value="1"/>
</dbReference>
<dbReference type="Proteomes" id="UP000310689">
    <property type="component" value="Unassembled WGS sequence"/>
</dbReference>
<feature type="compositionally biased region" description="Basic residues" evidence="1">
    <location>
        <begin position="493"/>
        <end position="504"/>
    </location>
</feature>
<sequence>MEDEIMDLYKSTLPSAAVINKRNDLITRVSSTISNKYGSNYAVQCFGSTCYQVDSASSDLDLVMTDRHRPNGFDPSVDMDTLPSAYNPNNVAKTLLNHNFNQVQPIFAAVPIVKFSDSKSNLQCDLNANNLFGIRNSLLIKAYLDLSPIARPVVLAVKNWAKLRGLNDSAGQYGPTTLSSYTLILMVISFLQVVGHLPNLQDPDQIRAAGLQEQRLWVRPPTKRPKDLKKERSRSDNSNTNTNSQSVSPPTSNVRVSFDTTFVEAPLRNFVPSPLSLSTALSGFFYYYSTRSNKIDNDYWRVSGPFNYETSIISIKYGGFLPRDDLFVDPYSGSVSGGGGESESGANKDNNTNNIQPSQPLQWREQLLVTQDPFIVTRNTSTNVRSGTSSHIIEEFARAYELVSSGKGYSELCEKRTTAFQGEPGPGSFRRPLRKMVSRRKKSGGKQPADGQESKESEGSRDAKVTKDATEKDSKADKDKDKVDKEKREAAIKRKRNARKKALSKSKSASGNTGADTGATPAKISA</sequence>
<name>A0A4T0IGA6_WALIC</name>
<evidence type="ECO:0000256" key="1">
    <source>
        <dbReference type="SAM" id="MobiDB-lite"/>
    </source>
</evidence>
<feature type="domain" description="Poly(A) RNA polymerase mitochondrial-like central palm" evidence="2">
    <location>
        <begin position="2"/>
        <end position="144"/>
    </location>
</feature>
<feature type="compositionally biased region" description="Low complexity" evidence="1">
    <location>
        <begin position="236"/>
        <end position="252"/>
    </location>
</feature>
<dbReference type="SUPFAM" id="SSF81301">
    <property type="entry name" value="Nucleotidyltransferase"/>
    <property type="match status" value="1"/>
</dbReference>
<comment type="caution">
    <text evidence="3">The sequence shown here is derived from an EMBL/GenBank/DDBJ whole genome shotgun (WGS) entry which is preliminary data.</text>
</comment>
<accession>A0A4T0IGA6</accession>
<feature type="region of interest" description="Disordered" evidence="1">
    <location>
        <begin position="418"/>
        <end position="526"/>
    </location>
</feature>
<evidence type="ECO:0000313" key="4">
    <source>
        <dbReference type="Proteomes" id="UP000310689"/>
    </source>
</evidence>
<protein>
    <recommendedName>
        <fullName evidence="2">Poly(A) RNA polymerase mitochondrial-like central palm domain-containing protein</fullName>
    </recommendedName>
</protein>
<dbReference type="Gene3D" id="1.10.1410.10">
    <property type="match status" value="1"/>
</dbReference>
<feature type="compositionally biased region" description="Basic and acidic residues" evidence="1">
    <location>
        <begin position="224"/>
        <end position="235"/>
    </location>
</feature>
<dbReference type="SUPFAM" id="SSF81631">
    <property type="entry name" value="PAP/OAS1 substrate-binding domain"/>
    <property type="match status" value="1"/>
</dbReference>
<feature type="compositionally biased region" description="Polar residues" evidence="1">
    <location>
        <begin position="347"/>
        <end position="361"/>
    </location>
</feature>
<dbReference type="PANTHER" id="PTHR12271">
    <property type="entry name" value="POLY A POLYMERASE CID PAP -RELATED"/>
    <property type="match status" value="1"/>
</dbReference>
<evidence type="ECO:0000313" key="3">
    <source>
        <dbReference type="EMBL" id="TIB28758.1"/>
    </source>
</evidence>
<dbReference type="PANTHER" id="PTHR12271:SF40">
    <property type="entry name" value="POLY(A) RNA POLYMERASE GLD2"/>
    <property type="match status" value="1"/>
</dbReference>
<dbReference type="InterPro" id="IPR043519">
    <property type="entry name" value="NT_sf"/>
</dbReference>
<gene>
    <name evidence="3" type="ORF">E3P86_03805</name>
</gene>
<dbReference type="GO" id="GO:0031123">
    <property type="term" value="P:RNA 3'-end processing"/>
    <property type="evidence" value="ECO:0007669"/>
    <property type="project" value="TreeGrafter"/>
</dbReference>
<feature type="compositionally biased region" description="Basic residues" evidence="1">
    <location>
        <begin position="431"/>
        <end position="444"/>
    </location>
</feature>
<organism evidence="3 4">
    <name type="scientific">Wallemia ichthyophaga</name>
    <dbReference type="NCBI Taxonomy" id="245174"/>
    <lineage>
        <taxon>Eukaryota</taxon>
        <taxon>Fungi</taxon>
        <taxon>Dikarya</taxon>
        <taxon>Basidiomycota</taxon>
        <taxon>Wallemiomycotina</taxon>
        <taxon>Wallemiomycetes</taxon>
        <taxon>Wallemiales</taxon>
        <taxon>Wallemiaceae</taxon>
        <taxon>Wallemia</taxon>
    </lineage>
</organism>
<dbReference type="Pfam" id="PF22600">
    <property type="entry name" value="MTPAP-like_central"/>
    <property type="match status" value="1"/>
</dbReference>
<dbReference type="GO" id="GO:0010605">
    <property type="term" value="P:negative regulation of macromolecule metabolic process"/>
    <property type="evidence" value="ECO:0007669"/>
    <property type="project" value="UniProtKB-ARBA"/>
</dbReference>
<proteinExistence type="predicted"/>
<feature type="compositionally biased region" description="Basic and acidic residues" evidence="1">
    <location>
        <begin position="452"/>
        <end position="492"/>
    </location>
</feature>
<feature type="region of interest" description="Disordered" evidence="1">
    <location>
        <begin position="332"/>
        <end position="362"/>
    </location>
</feature>
<reference evidence="3 4" key="1">
    <citation type="submission" date="2019-03" db="EMBL/GenBank/DDBJ databases">
        <title>Sequencing 23 genomes of Wallemia ichthyophaga.</title>
        <authorList>
            <person name="Gostincar C."/>
        </authorList>
    </citation>
    <scope>NUCLEOTIDE SEQUENCE [LARGE SCALE GENOMIC DNA]</scope>
    <source>
        <strain evidence="3 4">EXF-6200</strain>
    </source>
</reference>
<dbReference type="GO" id="GO:0016779">
    <property type="term" value="F:nucleotidyltransferase activity"/>
    <property type="evidence" value="ECO:0007669"/>
    <property type="project" value="UniProtKB-ARBA"/>
</dbReference>
<dbReference type="CDD" id="cd05402">
    <property type="entry name" value="NT_PAP_TUTase"/>
    <property type="match status" value="1"/>
</dbReference>
<evidence type="ECO:0000259" key="2">
    <source>
        <dbReference type="Pfam" id="PF22600"/>
    </source>
</evidence>
<feature type="region of interest" description="Disordered" evidence="1">
    <location>
        <begin position="220"/>
        <end position="252"/>
    </location>
</feature>
<dbReference type="EMBL" id="SPOI01000325">
    <property type="protein sequence ID" value="TIB28758.1"/>
    <property type="molecule type" value="Genomic_DNA"/>
</dbReference>